<dbReference type="OrthoDB" id="673795at2"/>
<proteinExistence type="predicted"/>
<keyword evidence="1" id="KW-0732">Signal</keyword>
<dbReference type="RefSeq" id="WP_086498904.1">
    <property type="nucleotide sequence ID" value="NZ_MSSV01000002.1"/>
</dbReference>
<protein>
    <recommendedName>
        <fullName evidence="6">TerB family tellurite resistance protein</fullName>
    </recommendedName>
</protein>
<evidence type="ECO:0000313" key="3">
    <source>
        <dbReference type="EMBL" id="TXD78792.1"/>
    </source>
</evidence>
<dbReference type="Proteomes" id="UP000249115">
    <property type="component" value="Unassembled WGS sequence"/>
</dbReference>
<name>A0A2W7RBN0_9BACT</name>
<feature type="signal peptide" evidence="1">
    <location>
        <begin position="1"/>
        <end position="19"/>
    </location>
</feature>
<dbReference type="Proteomes" id="UP000321927">
    <property type="component" value="Unassembled WGS sequence"/>
</dbReference>
<gene>
    <name evidence="3" type="ORF">ESW18_04525</name>
    <name evidence="2" type="ORF">LV84_03666</name>
</gene>
<evidence type="ECO:0000313" key="4">
    <source>
        <dbReference type="Proteomes" id="UP000249115"/>
    </source>
</evidence>
<reference evidence="2 4" key="1">
    <citation type="submission" date="2018-06" db="EMBL/GenBank/DDBJ databases">
        <title>Genomic Encyclopedia of Archaeal and Bacterial Type Strains, Phase II (KMG-II): from individual species to whole genera.</title>
        <authorList>
            <person name="Goeker M."/>
        </authorList>
    </citation>
    <scope>NUCLEOTIDE SEQUENCE [LARGE SCALE GENOMIC DNA]</scope>
    <source>
        <strain evidence="2 4">DSM 22686</strain>
    </source>
</reference>
<accession>A0A2W7RBN0</accession>
<evidence type="ECO:0000313" key="2">
    <source>
        <dbReference type="EMBL" id="PZX51509.1"/>
    </source>
</evidence>
<organism evidence="2 4">
    <name type="scientific">Algoriphagus ratkowskyi</name>
    <dbReference type="NCBI Taxonomy" id="57028"/>
    <lineage>
        <taxon>Bacteria</taxon>
        <taxon>Pseudomonadati</taxon>
        <taxon>Bacteroidota</taxon>
        <taxon>Cytophagia</taxon>
        <taxon>Cytophagales</taxon>
        <taxon>Cyclobacteriaceae</taxon>
        <taxon>Algoriphagus</taxon>
    </lineage>
</organism>
<feature type="chain" id="PRO_5016122163" description="TerB family tellurite resistance protein" evidence="1">
    <location>
        <begin position="20"/>
        <end position="213"/>
    </location>
</feature>
<dbReference type="EMBL" id="VORV01000003">
    <property type="protein sequence ID" value="TXD78792.1"/>
    <property type="molecule type" value="Genomic_DNA"/>
</dbReference>
<evidence type="ECO:0000256" key="1">
    <source>
        <dbReference type="SAM" id="SignalP"/>
    </source>
</evidence>
<comment type="caution">
    <text evidence="2">The sequence shown here is derived from an EMBL/GenBank/DDBJ whole genome shotgun (WGS) entry which is preliminary data.</text>
</comment>
<dbReference type="EMBL" id="QKZU01000018">
    <property type="protein sequence ID" value="PZX51509.1"/>
    <property type="molecule type" value="Genomic_DNA"/>
</dbReference>
<sequence length="213" mass="24650">MKKLIILLYLITTALPLSAQNFEEWFNQKETKKRYLTEQIAALQAYGTVIKKGYEVTQQGLGMIQMIKTGDFSQHEDHFLSFLTINPQVKSHSDTRQIIALASRIQQLSTQTQQQLKSSKQLSQSEEAVVAHIFSNIKINSAALLHEAQLLLQNDALSFSDSQRIQRLKQLQIQMQEIHGFTVRMGQEFLQLAMQREQEFLEITQSRRYHNLD</sequence>
<evidence type="ECO:0000313" key="5">
    <source>
        <dbReference type="Proteomes" id="UP000321927"/>
    </source>
</evidence>
<reference evidence="3 5" key="2">
    <citation type="submission" date="2019-08" db="EMBL/GenBank/DDBJ databases">
        <title>Genome of Algoriphagus ratkowskyi IC026.</title>
        <authorList>
            <person name="Bowman J.P."/>
        </authorList>
    </citation>
    <scope>NUCLEOTIDE SEQUENCE [LARGE SCALE GENOMIC DNA]</scope>
    <source>
        <strain evidence="3 5">IC026</strain>
    </source>
</reference>
<dbReference type="AlphaFoldDB" id="A0A2W7RBN0"/>
<keyword evidence="5" id="KW-1185">Reference proteome</keyword>
<evidence type="ECO:0008006" key="6">
    <source>
        <dbReference type="Google" id="ProtNLM"/>
    </source>
</evidence>